<feature type="domain" description="PAS" evidence="8">
    <location>
        <begin position="296"/>
        <end position="366"/>
    </location>
</feature>
<dbReference type="Proteomes" id="UP000199672">
    <property type="component" value="Unassembled WGS sequence"/>
</dbReference>
<evidence type="ECO:0000259" key="9">
    <source>
        <dbReference type="PROSITE" id="PS50113"/>
    </source>
</evidence>
<dbReference type="PRINTS" id="PR00344">
    <property type="entry name" value="BCTRLSENSOR"/>
</dbReference>
<sequence length="676" mass="77005">MFSKKYNSFLKDSEMTAVIRAADWSSTSVGEMDKWSMGLRSALGIMLNSRFPMFLFWGKDMTCFYNDACLDSMGIRGKHSSILGKSRAGSLSEMWHIISPIIKNVLKSGEASWHEDQRVPIFRSGKMVDSYWTSSYSAVCNDFEKIEGILVAMNDVTEKAEARKKKEEAEERTRLAAEIAQIATWDLDLQTHKMIHSESLATIFGHEKNVQLTYADMISQFHPDDIADVVEKAFELSMQSGTYKYEARVIKNNGELGWIRSHGKIFFDSTHEPLKIIGTLIDVTEEKNHSEILMESELKFRLLADSLPQLIWTADANGALNYFNLSVLIYAGINYRDLNAGGFQKLIHPDEIEQFDSNWTSVLITGDDFLLEHRLLRHDGVYRWFYSRAIAQKDAAGKIQKWVCTSTDIQQQKTFTEELEKEVSERTAELKNTNVNLVKMNIELQSFVYVSSHDLQEPLRKIQTFISRLNDTEEMKFSAAAKEYFEKINAAADRMQSLIQDLLAYSRTNLTDKVFVMKNLQELAEEIKEDYRERIQETNAVVEIHNLCKAKVIPFQFKQLFNNLIGNALKYSKPGIPPHILINGSLINGFEIKNLGAEADCTYCHISIADNGIGFDMKYKDKIFQIFQRLHSKTEYSGTGIGLAIVKKIVENHNGIITASGAENQGATFDIYIPEL</sequence>
<gene>
    <name evidence="10" type="ORF">SAMN05216297_10289</name>
</gene>
<evidence type="ECO:0000259" key="8">
    <source>
        <dbReference type="PROSITE" id="PS50112"/>
    </source>
</evidence>
<organism evidence="10 11">
    <name type="scientific">Flavobacterium phragmitis</name>
    <dbReference type="NCBI Taxonomy" id="739143"/>
    <lineage>
        <taxon>Bacteria</taxon>
        <taxon>Pseudomonadati</taxon>
        <taxon>Bacteroidota</taxon>
        <taxon>Flavobacteriia</taxon>
        <taxon>Flavobacteriales</taxon>
        <taxon>Flavobacteriaceae</taxon>
        <taxon>Flavobacterium</taxon>
    </lineage>
</organism>
<feature type="domain" description="PAC" evidence="9">
    <location>
        <begin position="369"/>
        <end position="421"/>
    </location>
</feature>
<evidence type="ECO:0000256" key="3">
    <source>
        <dbReference type="ARBA" id="ARBA00022553"/>
    </source>
</evidence>
<proteinExistence type="predicted"/>
<evidence type="ECO:0000256" key="6">
    <source>
        <dbReference type="SAM" id="Coils"/>
    </source>
</evidence>
<name>A0A1I1LWM6_9FLAO</name>
<evidence type="ECO:0000313" key="10">
    <source>
        <dbReference type="EMBL" id="SFC73880.1"/>
    </source>
</evidence>
<dbReference type="GO" id="GO:0000155">
    <property type="term" value="F:phosphorelay sensor kinase activity"/>
    <property type="evidence" value="ECO:0007669"/>
    <property type="project" value="InterPro"/>
</dbReference>
<dbReference type="PROSITE" id="PS50112">
    <property type="entry name" value="PAS"/>
    <property type="match status" value="1"/>
</dbReference>
<dbReference type="Pfam" id="PF00512">
    <property type="entry name" value="HisKA"/>
    <property type="match status" value="1"/>
</dbReference>
<dbReference type="InterPro" id="IPR004358">
    <property type="entry name" value="Sig_transdc_His_kin-like_C"/>
</dbReference>
<feature type="domain" description="Histidine kinase" evidence="7">
    <location>
        <begin position="450"/>
        <end position="676"/>
    </location>
</feature>
<dbReference type="OrthoDB" id="9766459at2"/>
<dbReference type="InterPro" id="IPR005467">
    <property type="entry name" value="His_kinase_dom"/>
</dbReference>
<dbReference type="InterPro" id="IPR036097">
    <property type="entry name" value="HisK_dim/P_sf"/>
</dbReference>
<dbReference type="InterPro" id="IPR000014">
    <property type="entry name" value="PAS"/>
</dbReference>
<dbReference type="Pfam" id="PF08447">
    <property type="entry name" value="PAS_3"/>
    <property type="match status" value="2"/>
</dbReference>
<dbReference type="NCBIfam" id="TIGR00229">
    <property type="entry name" value="sensory_box"/>
    <property type="match status" value="2"/>
</dbReference>
<dbReference type="SMART" id="SM00091">
    <property type="entry name" value="PAS"/>
    <property type="match status" value="1"/>
</dbReference>
<comment type="catalytic activity">
    <reaction evidence="1">
        <text>ATP + protein L-histidine = ADP + protein N-phospho-L-histidine.</text>
        <dbReference type="EC" id="2.7.13.3"/>
    </reaction>
</comment>
<dbReference type="SUPFAM" id="SSF55785">
    <property type="entry name" value="PYP-like sensor domain (PAS domain)"/>
    <property type="match status" value="2"/>
</dbReference>
<dbReference type="InterPro" id="IPR000700">
    <property type="entry name" value="PAS-assoc_C"/>
</dbReference>
<dbReference type="Gene3D" id="2.10.70.100">
    <property type="match status" value="1"/>
</dbReference>
<dbReference type="InterPro" id="IPR003661">
    <property type="entry name" value="HisK_dim/P_dom"/>
</dbReference>
<dbReference type="CDD" id="cd00082">
    <property type="entry name" value="HisKA"/>
    <property type="match status" value="1"/>
</dbReference>
<dbReference type="FunFam" id="3.30.450.20:FF:000099">
    <property type="entry name" value="Sensory box sensor histidine kinase"/>
    <property type="match status" value="1"/>
</dbReference>
<evidence type="ECO:0000259" key="7">
    <source>
        <dbReference type="PROSITE" id="PS50109"/>
    </source>
</evidence>
<feature type="coiled-coil region" evidence="6">
    <location>
        <begin position="150"/>
        <end position="179"/>
    </location>
</feature>
<dbReference type="InterPro" id="IPR036890">
    <property type="entry name" value="HATPase_C_sf"/>
</dbReference>
<dbReference type="SMART" id="SM00388">
    <property type="entry name" value="HisKA"/>
    <property type="match status" value="1"/>
</dbReference>
<dbReference type="AlphaFoldDB" id="A0A1I1LWM6"/>
<dbReference type="PANTHER" id="PTHR43304">
    <property type="entry name" value="PHYTOCHROME-LIKE PROTEIN CPH1"/>
    <property type="match status" value="1"/>
</dbReference>
<dbReference type="InterPro" id="IPR001610">
    <property type="entry name" value="PAC"/>
</dbReference>
<dbReference type="EC" id="2.7.13.3" evidence="2"/>
<dbReference type="EMBL" id="FOMH01000002">
    <property type="protein sequence ID" value="SFC73880.1"/>
    <property type="molecule type" value="Genomic_DNA"/>
</dbReference>
<keyword evidence="5" id="KW-0418">Kinase</keyword>
<reference evidence="11" key="1">
    <citation type="submission" date="2016-10" db="EMBL/GenBank/DDBJ databases">
        <authorList>
            <person name="Varghese N."/>
            <person name="Submissions S."/>
        </authorList>
    </citation>
    <scope>NUCLEOTIDE SEQUENCE [LARGE SCALE GENOMIC DNA]</scope>
    <source>
        <strain evidence="11">CGMCC 1.10370</strain>
    </source>
</reference>
<dbReference type="PROSITE" id="PS50113">
    <property type="entry name" value="PAC"/>
    <property type="match status" value="2"/>
</dbReference>
<dbReference type="InterPro" id="IPR035965">
    <property type="entry name" value="PAS-like_dom_sf"/>
</dbReference>
<keyword evidence="3" id="KW-0597">Phosphoprotein</keyword>
<keyword evidence="4" id="KW-0808">Transferase</keyword>
<evidence type="ECO:0000256" key="2">
    <source>
        <dbReference type="ARBA" id="ARBA00012438"/>
    </source>
</evidence>
<protein>
    <recommendedName>
        <fullName evidence="2">histidine kinase</fullName>
        <ecNumber evidence="2">2.7.13.3</ecNumber>
    </recommendedName>
</protein>
<dbReference type="InterPro" id="IPR013655">
    <property type="entry name" value="PAS_fold_3"/>
</dbReference>
<evidence type="ECO:0000256" key="5">
    <source>
        <dbReference type="ARBA" id="ARBA00022777"/>
    </source>
</evidence>
<dbReference type="SUPFAM" id="SSF55874">
    <property type="entry name" value="ATPase domain of HSP90 chaperone/DNA topoisomerase II/histidine kinase"/>
    <property type="match status" value="1"/>
</dbReference>
<evidence type="ECO:0000313" key="11">
    <source>
        <dbReference type="Proteomes" id="UP000199672"/>
    </source>
</evidence>
<dbReference type="InterPro" id="IPR052162">
    <property type="entry name" value="Sensor_kinase/Photoreceptor"/>
</dbReference>
<dbReference type="Gene3D" id="3.30.565.10">
    <property type="entry name" value="Histidine kinase-like ATPase, C-terminal domain"/>
    <property type="match status" value="1"/>
</dbReference>
<keyword evidence="11" id="KW-1185">Reference proteome</keyword>
<dbReference type="Gene3D" id="3.30.450.20">
    <property type="entry name" value="PAS domain"/>
    <property type="match status" value="3"/>
</dbReference>
<dbReference type="Pfam" id="PF02518">
    <property type="entry name" value="HATPase_c"/>
    <property type="match status" value="1"/>
</dbReference>
<feature type="domain" description="PAC" evidence="9">
    <location>
        <begin position="243"/>
        <end position="295"/>
    </location>
</feature>
<dbReference type="PROSITE" id="PS50109">
    <property type="entry name" value="HIS_KIN"/>
    <property type="match status" value="1"/>
</dbReference>
<evidence type="ECO:0000256" key="1">
    <source>
        <dbReference type="ARBA" id="ARBA00000085"/>
    </source>
</evidence>
<dbReference type="PANTHER" id="PTHR43304:SF1">
    <property type="entry name" value="PAC DOMAIN-CONTAINING PROTEIN"/>
    <property type="match status" value="1"/>
</dbReference>
<dbReference type="SMART" id="SM00387">
    <property type="entry name" value="HATPase_c"/>
    <property type="match status" value="1"/>
</dbReference>
<accession>A0A1I1LWM6</accession>
<dbReference type="SMART" id="SM00086">
    <property type="entry name" value="PAC"/>
    <property type="match status" value="2"/>
</dbReference>
<dbReference type="Gene3D" id="1.10.287.130">
    <property type="match status" value="1"/>
</dbReference>
<dbReference type="CDD" id="cd00130">
    <property type="entry name" value="PAS"/>
    <property type="match status" value="2"/>
</dbReference>
<dbReference type="STRING" id="739143.SAMN05216297_10289"/>
<evidence type="ECO:0000256" key="4">
    <source>
        <dbReference type="ARBA" id="ARBA00022679"/>
    </source>
</evidence>
<dbReference type="InterPro" id="IPR003594">
    <property type="entry name" value="HATPase_dom"/>
</dbReference>
<keyword evidence="6" id="KW-0175">Coiled coil</keyword>
<dbReference type="SUPFAM" id="SSF47384">
    <property type="entry name" value="Homodimeric domain of signal transducing histidine kinase"/>
    <property type="match status" value="1"/>
</dbReference>